<feature type="compositionally biased region" description="Acidic residues" evidence="1">
    <location>
        <begin position="698"/>
        <end position="713"/>
    </location>
</feature>
<dbReference type="EMBL" id="QLNT01000001">
    <property type="protein sequence ID" value="KAF3077418.1"/>
    <property type="molecule type" value="Genomic_DNA"/>
</dbReference>
<dbReference type="Proteomes" id="UP000801864">
    <property type="component" value="Unassembled WGS sequence"/>
</dbReference>
<protein>
    <recommendedName>
        <fullName evidence="2">Clr5 domain-containing protein</fullName>
    </recommendedName>
</protein>
<name>A0A9P5CJ68_9HYPO</name>
<proteinExistence type="predicted"/>
<evidence type="ECO:0000313" key="4">
    <source>
        <dbReference type="Proteomes" id="UP000801864"/>
    </source>
</evidence>
<comment type="caution">
    <text evidence="3">The sequence shown here is derived from an EMBL/GenBank/DDBJ whole genome shotgun (WGS) entry which is preliminary data.</text>
</comment>
<reference evidence="3 4" key="1">
    <citation type="submission" date="2018-06" db="EMBL/GenBank/DDBJ databases">
        <title>Genome analysis of cellulolytic fungus Trichoderma lentiforme CFAM-422.</title>
        <authorList>
            <person name="Steindorff A.S."/>
            <person name="Formighieri E.F."/>
            <person name="Midorikawa G.E.O."/>
            <person name="Tamietti M.S."/>
            <person name="Ramos E.Z."/>
            <person name="Silva A.S."/>
            <person name="Bon E.P.S."/>
            <person name="Mendes T.D."/>
            <person name="Damaso M.C.T."/>
            <person name="Favaro L.C.L."/>
        </authorList>
    </citation>
    <scope>NUCLEOTIDE SEQUENCE [LARGE SCALE GENOMIC DNA]</scope>
    <source>
        <strain evidence="3 4">CFAM-422</strain>
    </source>
</reference>
<dbReference type="AlphaFoldDB" id="A0A9P5CJ68"/>
<feature type="compositionally biased region" description="Polar residues" evidence="1">
    <location>
        <begin position="679"/>
        <end position="692"/>
    </location>
</feature>
<dbReference type="PANTHER" id="PTHR38788">
    <property type="entry name" value="CLR5 DOMAIN-CONTAINING PROTEIN"/>
    <property type="match status" value="1"/>
</dbReference>
<evidence type="ECO:0000256" key="1">
    <source>
        <dbReference type="SAM" id="MobiDB-lite"/>
    </source>
</evidence>
<dbReference type="InterPro" id="IPR025676">
    <property type="entry name" value="Clr5_dom"/>
</dbReference>
<evidence type="ECO:0000313" key="3">
    <source>
        <dbReference type="EMBL" id="KAF3077418.1"/>
    </source>
</evidence>
<feature type="domain" description="Clr5" evidence="2">
    <location>
        <begin position="22"/>
        <end position="78"/>
    </location>
</feature>
<dbReference type="PANTHER" id="PTHR38788:SF3">
    <property type="entry name" value="CLR5 DOMAIN-CONTAINING PROTEIN"/>
    <property type="match status" value="1"/>
</dbReference>
<keyword evidence="4" id="KW-1185">Reference proteome</keyword>
<sequence length="837" mass="94067">MEVGDLLPRSDEDNFCGLSFAERLEKLKPIIVKLYMGNYGPGGKRMVMRQVVEYMKDKYSFHIARNQLEYALRKWKIRRRILNREKDDITVVLSKRSRAGTSTSDVTLQEGKPVDKKQLKRYLQDKIRRYVAEPIVPGVLSQWRLPYNAFENLFFRQLDMPSPVVNKSITPSYITVNSPKNTAGASPPATTSPSMQLIHQRFRQDQSNLLLQGQFKELFVRCDRDDRIAMTNYMHGFWIHNFVTAKHWGRGPLLWKREMIIPMTLYSMEISPSAAANPEIFLKFSPNSSSDEATAILSPEQSCGWLIHVKGKTASDDFLETPWSLADLNGRSFPQLMRESIAESTFSSLSPKDLPISNSLIAESLHKDPSSLYLESLRFAIMAGNGDLAESLIEKGMKQPRFIESLKEFYPYHLAAIYLDGGTTCCSLFSALSTALEDICPLVQNYEDAAGHTVLDSLIISIIRSHTTRVKPRDVSSSFIDTDVYPGEEKDACGRWDADSPAIRQLFRRGKYRIPLDWKHPFCHSSVQAVYHIILHLFFPGNYVPHINHLSGLFVRHCVACGTKLSLGTLHLIVVLAFHLADSGIRGETLFGAVALLVCLLRLGANASFKAEVSFDEILGVAFLTECHHANLDAGDFMQTVTSAILDLWSPECQIGWHCMHGVLQLAKNGKIHRLDTEAGNQPGSGAQSDTMNVDNDANGDSDGSDGSDDGGESDNGHTVSTIPTASCWLEHPRFRPSFSCGNSEFGLIWASIQAEILTYRKVRDLDPWISDNFSMSALKKWLQGESVGLEIPFVQKSILRDHTICGWFDTQPYWIPHPSEVTKQHIANYYELESES</sequence>
<organism evidence="3 4">
    <name type="scientific">Trichoderma lentiforme</name>
    <dbReference type="NCBI Taxonomy" id="1567552"/>
    <lineage>
        <taxon>Eukaryota</taxon>
        <taxon>Fungi</taxon>
        <taxon>Dikarya</taxon>
        <taxon>Ascomycota</taxon>
        <taxon>Pezizomycotina</taxon>
        <taxon>Sordariomycetes</taxon>
        <taxon>Hypocreomycetidae</taxon>
        <taxon>Hypocreales</taxon>
        <taxon>Hypocreaceae</taxon>
        <taxon>Trichoderma</taxon>
    </lineage>
</organism>
<dbReference type="Pfam" id="PF14420">
    <property type="entry name" value="Clr5"/>
    <property type="match status" value="1"/>
</dbReference>
<feature type="region of interest" description="Disordered" evidence="1">
    <location>
        <begin position="676"/>
        <end position="718"/>
    </location>
</feature>
<accession>A0A9P5CJ68</accession>
<evidence type="ECO:0000259" key="2">
    <source>
        <dbReference type="Pfam" id="PF14420"/>
    </source>
</evidence>
<gene>
    <name evidence="3" type="ORF">CFAM422_000688</name>
</gene>